<protein>
    <submittedName>
        <fullName evidence="1">Uncharacterized protein</fullName>
    </submittedName>
</protein>
<gene>
    <name evidence="1" type="ORF">LTRI10_LOCUS34221</name>
</gene>
<name>A0AAV2F625_9ROSI</name>
<evidence type="ECO:0000313" key="1">
    <source>
        <dbReference type="EMBL" id="CAL1393661.1"/>
    </source>
</evidence>
<dbReference type="Proteomes" id="UP001497516">
    <property type="component" value="Chromosome 6"/>
</dbReference>
<keyword evidence="2" id="KW-1185">Reference proteome</keyword>
<dbReference type="AlphaFoldDB" id="A0AAV2F625"/>
<dbReference type="EMBL" id="OZ034819">
    <property type="protein sequence ID" value="CAL1393661.1"/>
    <property type="molecule type" value="Genomic_DNA"/>
</dbReference>
<accession>A0AAV2F625</accession>
<sequence length="147" mass="15944">MPLPRRLVGSKGLTVDLSPLPLCPLCSLHIGLVEEDFKIDGQHSIDDVATDISSSPNPHPLDKKARRFLGFSDAIHEACDHLISAFGMYLPELLLSTKEHTSLSTDQMETPTKLGDELCKAIIGNVVDPPSQLDSKDGLEDPISLGF</sequence>
<organism evidence="1 2">
    <name type="scientific">Linum trigynum</name>
    <dbReference type="NCBI Taxonomy" id="586398"/>
    <lineage>
        <taxon>Eukaryota</taxon>
        <taxon>Viridiplantae</taxon>
        <taxon>Streptophyta</taxon>
        <taxon>Embryophyta</taxon>
        <taxon>Tracheophyta</taxon>
        <taxon>Spermatophyta</taxon>
        <taxon>Magnoliopsida</taxon>
        <taxon>eudicotyledons</taxon>
        <taxon>Gunneridae</taxon>
        <taxon>Pentapetalae</taxon>
        <taxon>rosids</taxon>
        <taxon>fabids</taxon>
        <taxon>Malpighiales</taxon>
        <taxon>Linaceae</taxon>
        <taxon>Linum</taxon>
    </lineage>
</organism>
<evidence type="ECO:0000313" key="2">
    <source>
        <dbReference type="Proteomes" id="UP001497516"/>
    </source>
</evidence>
<proteinExistence type="predicted"/>
<reference evidence="1 2" key="1">
    <citation type="submission" date="2024-04" db="EMBL/GenBank/DDBJ databases">
        <authorList>
            <person name="Fracassetti M."/>
        </authorList>
    </citation>
    <scope>NUCLEOTIDE SEQUENCE [LARGE SCALE GENOMIC DNA]</scope>
</reference>